<comment type="caution">
    <text evidence="2">The sequence shown here is derived from an EMBL/GenBank/DDBJ whole genome shotgun (WGS) entry which is preliminary data.</text>
</comment>
<gene>
    <name evidence="2" type="ORF">J7302_12300</name>
</gene>
<dbReference type="RefSeq" id="WP_215374554.1">
    <property type="nucleotide sequence ID" value="NZ_JAGTIS010000005.1"/>
</dbReference>
<dbReference type="EMBL" id="JAGTIS010000005">
    <property type="protein sequence ID" value="MBT8766896.1"/>
    <property type="molecule type" value="Genomic_DNA"/>
</dbReference>
<evidence type="ECO:0000313" key="2">
    <source>
        <dbReference type="EMBL" id="MBT8766896.1"/>
    </source>
</evidence>
<keyword evidence="1" id="KW-0732">Signal</keyword>
<evidence type="ECO:0000313" key="3">
    <source>
        <dbReference type="Proteomes" id="UP001519667"/>
    </source>
</evidence>
<proteinExistence type="predicted"/>
<reference evidence="2 3" key="1">
    <citation type="submission" date="2021-04" db="EMBL/GenBank/DDBJ databases">
        <title>Pseudomonas boanensis sp. nov., a bacterium isolated from river water used for household purposes in Boane District, Mozambique.</title>
        <authorList>
            <person name="Nicklasson M."/>
            <person name="Martin-Rodriguez A.J."/>
            <person name="Thorell K."/>
            <person name="Neves L."/>
            <person name="Mussagy A."/>
            <person name="Rydberg H.A."/>
            <person name="Hernroth B."/>
            <person name="Svensson-Stadler L."/>
            <person name="Sjoling A."/>
        </authorList>
    </citation>
    <scope>NUCLEOTIDE SEQUENCE [LARGE SCALE GENOMIC DNA]</scope>
    <source>
        <strain evidence="2 3">DB1</strain>
    </source>
</reference>
<sequence>MNLQHTRLNSIFATLLAIGLALPASAVEITDNLDLGGAIRGRLDYDPDRDLSKFSFDTFFLTADYHSDTWIAAAKYRFYGDAYPFDYTDKVGDISFAEYAWVGYKFSPEQQLQVGQTPIPFGLLPYFGSTFFESLGNVIGLEDTQNIGFKYLQQSGDWDLQAAYYPIPAEQGEGTSRGGRTYGTNVATADDYVVDGSDNHEQDIFVGRLARQFEAGGWKSEIGLSGLASTLENQDTDRDGHRYTAALHFSGKHGAWGVQAQAARQQMTPKNPGDDRLVTFGSFDGTFNVAAKGNLYLADLSYDIAGQYGWLSGIKLYANYSLFDKDESAFQDSQRFIAGSSFSFGPLWIALEWLHGKNDPYIGGSSYTQSLGAGGSDRWENQLYSNIGYYF</sequence>
<feature type="signal peptide" evidence="1">
    <location>
        <begin position="1"/>
        <end position="26"/>
    </location>
</feature>
<protein>
    <submittedName>
        <fullName evidence="2">Uncharacterized protein</fullName>
    </submittedName>
</protein>
<name>A0ABS5XIA8_9GAMM</name>
<dbReference type="Proteomes" id="UP001519667">
    <property type="component" value="Unassembled WGS sequence"/>
</dbReference>
<evidence type="ECO:0000256" key="1">
    <source>
        <dbReference type="SAM" id="SignalP"/>
    </source>
</evidence>
<accession>A0ABS5XIA8</accession>
<keyword evidence="3" id="KW-1185">Reference proteome</keyword>
<organism evidence="2 3">
    <name type="scientific">Metapseudomonas boanensis</name>
    <dbReference type="NCBI Taxonomy" id="2822138"/>
    <lineage>
        <taxon>Bacteria</taxon>
        <taxon>Pseudomonadati</taxon>
        <taxon>Pseudomonadota</taxon>
        <taxon>Gammaproteobacteria</taxon>
        <taxon>Pseudomonadales</taxon>
        <taxon>Pseudomonadaceae</taxon>
        <taxon>Metapseudomonas</taxon>
    </lineage>
</organism>
<feature type="chain" id="PRO_5046544295" evidence="1">
    <location>
        <begin position="27"/>
        <end position="391"/>
    </location>
</feature>
<dbReference type="SUPFAM" id="SSF56935">
    <property type="entry name" value="Porins"/>
    <property type="match status" value="1"/>
</dbReference>